<comment type="caution">
    <text evidence="4">The sequence shown here is derived from an EMBL/GenBank/DDBJ whole genome shotgun (WGS) entry which is preliminary data.</text>
</comment>
<organism evidence="4 5">
    <name type="scientific">Candidatus Falkowbacteria bacterium CG10_big_fil_rev_8_21_14_0_10_39_9</name>
    <dbReference type="NCBI Taxonomy" id="1974566"/>
    <lineage>
        <taxon>Bacteria</taxon>
        <taxon>Candidatus Falkowiibacteriota</taxon>
    </lineage>
</organism>
<dbReference type="PANTHER" id="PTHR36306">
    <property type="entry name" value="ALPHA-AMYLASE-RELATED-RELATED"/>
    <property type="match status" value="1"/>
</dbReference>
<evidence type="ECO:0000256" key="1">
    <source>
        <dbReference type="ARBA" id="ARBA00006821"/>
    </source>
</evidence>
<sequence>MVNKTDNLWLNFLHLYQPANTDPYHIQEAVEKSYARLVRALEEHPSIKFTFNISGCLLLRLEELGYFDLIARIKKLIAKKQLEITGTAAYHALLPLVDEAEVVWQIKENEAILQKHFGADFKPQGFFLPEMAYGPQVAKIIKKLGYKWIVVDEILINGQLNKIDFSEVYLDENSGLKVVCRSRRFSGSYVPDNLKDFFGDNKTIITATDGELYGLRHEDPTGELEKLLKTNFFTTQLMSDFVSAEQKTVKVKLLSGNWESTPGELKKQEPYALWQKNNNKIQKAIWSLANLAQELSQKHVKAENYHWSRWHLVRGLASCTFWWASGRDFSANFGPRAWSPDEIERGINELIRSIRSLHDHTTQKTKIKAEKMYLQVQRLIWEKHWRYYWPR</sequence>
<evidence type="ECO:0000313" key="5">
    <source>
        <dbReference type="Proteomes" id="UP000228900"/>
    </source>
</evidence>
<name>A0A2M6WQ64_9BACT</name>
<feature type="domain" description="Glycoside hydrolase family 57 N-terminal" evidence="3">
    <location>
        <begin position="31"/>
        <end position="186"/>
    </location>
</feature>
<dbReference type="SUPFAM" id="SSF88713">
    <property type="entry name" value="Glycoside hydrolase/deacetylase"/>
    <property type="match status" value="1"/>
</dbReference>
<dbReference type="Gene3D" id="3.20.110.20">
    <property type="match status" value="1"/>
</dbReference>
<dbReference type="PANTHER" id="PTHR36306:SF1">
    <property type="entry name" value="ALPHA-AMYLASE-RELATED"/>
    <property type="match status" value="1"/>
</dbReference>
<reference evidence="5" key="1">
    <citation type="submission" date="2017-09" db="EMBL/GenBank/DDBJ databases">
        <title>Depth-based differentiation of microbial function through sediment-hosted aquifers and enrichment of novel symbionts in the deep terrestrial subsurface.</title>
        <authorList>
            <person name="Probst A.J."/>
            <person name="Ladd B."/>
            <person name="Jarett J.K."/>
            <person name="Geller-Mcgrath D.E."/>
            <person name="Sieber C.M.K."/>
            <person name="Emerson J.B."/>
            <person name="Anantharaman K."/>
            <person name="Thomas B.C."/>
            <person name="Malmstrom R."/>
            <person name="Stieglmeier M."/>
            <person name="Klingl A."/>
            <person name="Woyke T."/>
            <person name="Ryan C.M."/>
            <person name="Banfield J.F."/>
        </authorList>
    </citation>
    <scope>NUCLEOTIDE SEQUENCE [LARGE SCALE GENOMIC DNA]</scope>
</reference>
<dbReference type="AlphaFoldDB" id="A0A2M6WQ64"/>
<dbReference type="Proteomes" id="UP000228900">
    <property type="component" value="Unassembled WGS sequence"/>
</dbReference>
<proteinExistence type="inferred from homology"/>
<keyword evidence="2" id="KW-0119">Carbohydrate metabolism</keyword>
<evidence type="ECO:0000313" key="4">
    <source>
        <dbReference type="EMBL" id="PIT94935.1"/>
    </source>
</evidence>
<dbReference type="InterPro" id="IPR011330">
    <property type="entry name" value="Glyco_hydro/deAcase_b/a-brl"/>
</dbReference>
<dbReference type="EMBL" id="PFAQ01000028">
    <property type="protein sequence ID" value="PIT94935.1"/>
    <property type="molecule type" value="Genomic_DNA"/>
</dbReference>
<dbReference type="InterPro" id="IPR052046">
    <property type="entry name" value="GH57_Enzymes"/>
</dbReference>
<protein>
    <recommendedName>
        <fullName evidence="3">Glycoside hydrolase family 57 N-terminal domain-containing protein</fullName>
    </recommendedName>
</protein>
<comment type="similarity">
    <text evidence="1">Belongs to the glycosyl hydrolase 57 family.</text>
</comment>
<dbReference type="GO" id="GO:0003824">
    <property type="term" value="F:catalytic activity"/>
    <property type="evidence" value="ECO:0007669"/>
    <property type="project" value="InterPro"/>
</dbReference>
<dbReference type="InterPro" id="IPR004300">
    <property type="entry name" value="Glyco_hydro_57_N"/>
</dbReference>
<gene>
    <name evidence="4" type="ORF">COT98_01665</name>
</gene>
<accession>A0A2M6WQ64</accession>
<evidence type="ECO:0000256" key="2">
    <source>
        <dbReference type="ARBA" id="ARBA00023277"/>
    </source>
</evidence>
<dbReference type="GO" id="GO:0005975">
    <property type="term" value="P:carbohydrate metabolic process"/>
    <property type="evidence" value="ECO:0007669"/>
    <property type="project" value="InterPro"/>
</dbReference>
<evidence type="ECO:0000259" key="3">
    <source>
        <dbReference type="Pfam" id="PF03065"/>
    </source>
</evidence>
<dbReference type="Pfam" id="PF03065">
    <property type="entry name" value="Glyco_hydro_57"/>
    <property type="match status" value="1"/>
</dbReference>